<accession>A0A2D2W4L3</accession>
<evidence type="ECO:0000256" key="1">
    <source>
        <dbReference type="SAM" id="MobiDB-lite"/>
    </source>
</evidence>
<organism evidence="3 4">
    <name type="scientific">Gordonia phage Patio</name>
    <dbReference type="NCBI Taxonomy" id="2041515"/>
    <lineage>
        <taxon>Viruses</taxon>
        <taxon>Duplodnaviria</taxon>
        <taxon>Heunggongvirae</taxon>
        <taxon>Uroviricota</taxon>
        <taxon>Caudoviricetes</taxon>
        <taxon>Zierdtviridae</taxon>
        <taxon>Emilbogenvirinae</taxon>
        <taxon>Skysandvirus</taxon>
        <taxon>Skysandvirus patio</taxon>
    </lineage>
</organism>
<feature type="compositionally biased region" description="Low complexity" evidence="1">
    <location>
        <begin position="252"/>
        <end position="271"/>
    </location>
</feature>
<evidence type="ECO:0000313" key="4">
    <source>
        <dbReference type="Proteomes" id="UP000240586"/>
    </source>
</evidence>
<evidence type="ECO:0000259" key="2">
    <source>
        <dbReference type="Pfam" id="PF21722"/>
    </source>
</evidence>
<dbReference type="Proteomes" id="UP000240586">
    <property type="component" value="Segment"/>
</dbReference>
<reference evidence="3 4" key="1">
    <citation type="submission" date="2017-09" db="EMBL/GenBank/DDBJ databases">
        <authorList>
            <person name="Choi Z."/>
            <person name="Grubb S."/>
            <person name="Kuchan S."/>
            <person name="Pennathur K."/>
            <person name="Roskowski K."/>
            <person name="Garlena R.A."/>
            <person name="Russell D.A."/>
            <person name="Pope W.H."/>
            <person name="Jacobs-Sera D."/>
            <person name="Hatfull G.F."/>
        </authorList>
    </citation>
    <scope>NUCLEOTIDE SEQUENCE [LARGE SCALE GENOMIC DNA]</scope>
</reference>
<sequence length="353" mass="34335">MWSPAPVPDVEINPGLGWSADGPQPPPTDPLVGWWATKQALASFEGSGEFRAALLAHLLATAVADGSFSASAAVHLLAKVIGEGSFPASVAAHLNGQFTGAGEFSARLALPASASFTGTGSFQAVVAAHLLASAAQGEGSFAASQLAHLIASFTGAGSFSASAAFSPVEPVTTAFTTVGAFSYPIPGWCTYLDLIVLGGGRGGQTGSGANSQPGSGGLPGEWAVATLQRGVNIPWSEAQLTGTVGAGGAGGANSDNAAGQPGGNSTVVASVGTLTGLGGTGVNSGSTRRDGPGPGNYTYLGIEYVGGALSDGSGLPGNPPGGGGSGGNGGIFGNRTRGGAGARGQVWIRARQS</sequence>
<dbReference type="InterPro" id="IPR049304">
    <property type="entry name" value="Gly_rich_dom"/>
</dbReference>
<feature type="region of interest" description="Disordered" evidence="1">
    <location>
        <begin position="311"/>
        <end position="344"/>
    </location>
</feature>
<keyword evidence="4" id="KW-1185">Reference proteome</keyword>
<feature type="compositionally biased region" description="Gly residues" evidence="1">
    <location>
        <begin position="320"/>
        <end position="342"/>
    </location>
</feature>
<name>A0A2D2W4L3_9CAUD</name>
<dbReference type="EMBL" id="MF919542">
    <property type="protein sequence ID" value="ATS93130.1"/>
    <property type="molecule type" value="Genomic_DNA"/>
</dbReference>
<feature type="domain" description="Glycine-rich" evidence="2">
    <location>
        <begin position="176"/>
        <end position="351"/>
    </location>
</feature>
<evidence type="ECO:0000313" key="3">
    <source>
        <dbReference type="EMBL" id="ATS93130.1"/>
    </source>
</evidence>
<dbReference type="Pfam" id="PF21722">
    <property type="entry name" value="Gly_rich_2"/>
    <property type="match status" value="1"/>
</dbReference>
<feature type="region of interest" description="Disordered" evidence="1">
    <location>
        <begin position="244"/>
        <end position="271"/>
    </location>
</feature>
<protein>
    <recommendedName>
        <fullName evidence="2">Glycine-rich domain-containing protein</fullName>
    </recommendedName>
</protein>
<proteinExistence type="predicted"/>
<gene>
    <name evidence="3" type="ORF">SEA_PATIO_48</name>
</gene>